<dbReference type="AlphaFoldDB" id="A0AAV9J0F5"/>
<dbReference type="Proteomes" id="UP001301350">
    <property type="component" value="Unassembled WGS sequence"/>
</dbReference>
<dbReference type="Pfam" id="PF13679">
    <property type="entry name" value="Methyltransf_32"/>
    <property type="match status" value="1"/>
</dbReference>
<accession>A0AAV9J0F5</accession>
<sequence length="526" mass="58684">MTATEEVEEDDMELSPNVLFSGDVRQRRDLLRPLFPNTSPDLPLARRIHAMVRRLRALHVVHTCRAVDIFRDPQLWPQFPALYRAWSVDEALAAAVDGCLDSERVAAEAYALARQAGPCRGASFDDSCTPAFSARGMSVRKAQQVQHMVRLVHTLLTQACSDEDIQDSPWCIVDLGCGRGALSHSLAHQLLRMRLRTPWRVLGVEQDAHLCRRFRQRWQAAGDDESRCEVFQRRVRSADDILEAVARTRPPSATAAALERLAVIGLHACGDLTTCALRTMEAAGHSRPQWVVSVGCCYHRVPLAQSPLADADAAFPLSQPMRRRYALTYAPRAHGGGALMNRSSLYLASADKQSMGRGNRRRAQQFIVAHHHRSLLECVLHPNDVATPADDMSEVASKVLRRQLFLRESAPVDEEDEEEAAFMRYASAAFDKLHRRFDAASASSVYRQHEADGRRRVAVLWALSIQVAPLIEALVLLDRLFYARECGYHASITPLFPTAASPRNQALIAVHPSANMKEGAWCPQQQ</sequence>
<dbReference type="InterPro" id="IPR052220">
    <property type="entry name" value="METTL25"/>
</dbReference>
<organism evidence="2 3">
    <name type="scientific">Cyanidium caldarium</name>
    <name type="common">Red alga</name>
    <dbReference type="NCBI Taxonomy" id="2771"/>
    <lineage>
        <taxon>Eukaryota</taxon>
        <taxon>Rhodophyta</taxon>
        <taxon>Bangiophyceae</taxon>
        <taxon>Cyanidiales</taxon>
        <taxon>Cyanidiaceae</taxon>
        <taxon>Cyanidium</taxon>
    </lineage>
</organism>
<dbReference type="EMBL" id="JANCYW010000014">
    <property type="protein sequence ID" value="KAK4537818.1"/>
    <property type="molecule type" value="Genomic_DNA"/>
</dbReference>
<name>A0AAV9J0F5_CYACA</name>
<dbReference type="Gene3D" id="3.40.50.150">
    <property type="entry name" value="Vaccinia Virus protein VP39"/>
    <property type="match status" value="1"/>
</dbReference>
<keyword evidence="3" id="KW-1185">Reference proteome</keyword>
<evidence type="ECO:0000313" key="2">
    <source>
        <dbReference type="EMBL" id="KAK4537818.1"/>
    </source>
</evidence>
<dbReference type="PANTHER" id="PTHR12496:SF0">
    <property type="entry name" value="METHYLTRANSFERASE DOMAIN-CONTAINING PROTEIN"/>
    <property type="match status" value="1"/>
</dbReference>
<dbReference type="SUPFAM" id="SSF53335">
    <property type="entry name" value="S-adenosyl-L-methionine-dependent methyltransferases"/>
    <property type="match status" value="1"/>
</dbReference>
<protein>
    <recommendedName>
        <fullName evidence="1">Methyltransferase domain-containing protein</fullName>
    </recommendedName>
</protein>
<dbReference type="PANTHER" id="PTHR12496">
    <property type="entry name" value="CGI-41 METHYLTRANSFERASE"/>
    <property type="match status" value="1"/>
</dbReference>
<evidence type="ECO:0000313" key="3">
    <source>
        <dbReference type="Proteomes" id="UP001301350"/>
    </source>
</evidence>
<dbReference type="CDD" id="cd02440">
    <property type="entry name" value="AdoMet_MTases"/>
    <property type="match status" value="1"/>
</dbReference>
<dbReference type="InterPro" id="IPR029063">
    <property type="entry name" value="SAM-dependent_MTases_sf"/>
</dbReference>
<gene>
    <name evidence="2" type="ORF">CDCA_CDCA14G3843</name>
</gene>
<comment type="caution">
    <text evidence="2">The sequence shown here is derived from an EMBL/GenBank/DDBJ whole genome shotgun (WGS) entry which is preliminary data.</text>
</comment>
<evidence type="ECO:0000259" key="1">
    <source>
        <dbReference type="Pfam" id="PF13679"/>
    </source>
</evidence>
<proteinExistence type="predicted"/>
<reference evidence="2 3" key="1">
    <citation type="submission" date="2022-07" db="EMBL/GenBank/DDBJ databases">
        <title>Genome-wide signatures of adaptation to extreme environments.</title>
        <authorList>
            <person name="Cho C.H."/>
            <person name="Yoon H.S."/>
        </authorList>
    </citation>
    <scope>NUCLEOTIDE SEQUENCE [LARGE SCALE GENOMIC DNA]</scope>
    <source>
        <strain evidence="2 3">DBV 063 E5</strain>
    </source>
</reference>
<feature type="domain" description="Methyltransferase" evidence="1">
    <location>
        <begin position="140"/>
        <end position="301"/>
    </location>
</feature>
<dbReference type="InterPro" id="IPR025714">
    <property type="entry name" value="Methyltranfer_dom"/>
</dbReference>